<dbReference type="SUPFAM" id="SSF56784">
    <property type="entry name" value="HAD-like"/>
    <property type="match status" value="1"/>
</dbReference>
<evidence type="ECO:0000313" key="2">
    <source>
        <dbReference type="Proteomes" id="UP000466517"/>
    </source>
</evidence>
<dbReference type="AlphaFoldDB" id="A0A7I7XDR2"/>
<protein>
    <submittedName>
        <fullName evidence="1">Haloacid dehalogenase</fullName>
    </submittedName>
</protein>
<evidence type="ECO:0000313" key="1">
    <source>
        <dbReference type="EMBL" id="BBZ26871.1"/>
    </source>
</evidence>
<dbReference type="RefSeq" id="WP_163733788.1">
    <property type="nucleotide sequence ID" value="NZ_AP022610.1"/>
</dbReference>
<dbReference type="Gene3D" id="3.40.50.1000">
    <property type="entry name" value="HAD superfamily/HAD-like"/>
    <property type="match status" value="1"/>
</dbReference>
<dbReference type="InterPro" id="IPR041492">
    <property type="entry name" value="HAD_2"/>
</dbReference>
<accession>A0A7I7XDR2</accession>
<dbReference type="EMBL" id="AP022610">
    <property type="protein sequence ID" value="BBZ26871.1"/>
    <property type="molecule type" value="Genomic_DNA"/>
</dbReference>
<dbReference type="Proteomes" id="UP000466517">
    <property type="component" value="Chromosome"/>
</dbReference>
<dbReference type="InterPro" id="IPR023198">
    <property type="entry name" value="PGP-like_dom2"/>
</dbReference>
<dbReference type="InterPro" id="IPR044999">
    <property type="entry name" value="CbbY-like"/>
</dbReference>
<dbReference type="PANTHER" id="PTHR42896">
    <property type="entry name" value="XYLULOSE-1,5-BISPHOSPHATE (XUBP) PHOSPHATASE"/>
    <property type="match status" value="1"/>
</dbReference>
<reference evidence="1 2" key="1">
    <citation type="journal article" date="2019" name="Emerg. Microbes Infect.">
        <title>Comprehensive subspecies identification of 175 nontuberculous mycobacteria species based on 7547 genomic profiles.</title>
        <authorList>
            <person name="Matsumoto Y."/>
            <person name="Kinjo T."/>
            <person name="Motooka D."/>
            <person name="Nabeya D."/>
            <person name="Jung N."/>
            <person name="Uechi K."/>
            <person name="Horii T."/>
            <person name="Iida T."/>
            <person name="Fujita J."/>
            <person name="Nakamura S."/>
        </authorList>
    </citation>
    <scope>NUCLEOTIDE SEQUENCE [LARGE SCALE GENOMIC DNA]</scope>
    <source>
        <strain evidence="1 2">JCM 13574</strain>
    </source>
</reference>
<keyword evidence="2" id="KW-1185">Reference proteome</keyword>
<sequence>MSVTLEKTWRAGRFWWDSSRPSDADPQPLRALIFDLDALADVEVGGHRCAFNAAFAAHGLPLHWSAARYRKLLALGDERQRVAAELRARGVCTECDVLARVLIDDVCTTKAMLVDETMLGCDLDPRPGLVELITEGYTAGVAVGVVADGRRSWVQPLVRQLVGDGLVDTVVTADDVSTPADAYRLALAELGAPAHDTLAFAGTRAGVRNALTAGLAAEVVGPEARADYDGLRLADCRRLRGRFAAGGRSAAA</sequence>
<dbReference type="Gene3D" id="1.10.150.240">
    <property type="entry name" value="Putative phosphatase, domain 2"/>
    <property type="match status" value="1"/>
</dbReference>
<dbReference type="PANTHER" id="PTHR42896:SF2">
    <property type="entry name" value="CBBY-LIKE PROTEIN"/>
    <property type="match status" value="1"/>
</dbReference>
<name>A0A7I7XDR2_9MYCO</name>
<organism evidence="1 2">
    <name type="scientific">Mycolicibacterium madagascariense</name>
    <dbReference type="NCBI Taxonomy" id="212765"/>
    <lineage>
        <taxon>Bacteria</taxon>
        <taxon>Bacillati</taxon>
        <taxon>Actinomycetota</taxon>
        <taxon>Actinomycetes</taxon>
        <taxon>Mycobacteriales</taxon>
        <taxon>Mycobacteriaceae</taxon>
        <taxon>Mycolicibacterium</taxon>
    </lineage>
</organism>
<gene>
    <name evidence="1" type="ORF">MMAD_11660</name>
</gene>
<proteinExistence type="predicted"/>
<dbReference type="KEGG" id="mmag:MMAD_11660"/>
<dbReference type="InterPro" id="IPR036412">
    <property type="entry name" value="HAD-like_sf"/>
</dbReference>
<dbReference type="InterPro" id="IPR023214">
    <property type="entry name" value="HAD_sf"/>
</dbReference>
<dbReference type="Pfam" id="PF13419">
    <property type="entry name" value="HAD_2"/>
    <property type="match status" value="1"/>
</dbReference>
<dbReference type="GO" id="GO:0016787">
    <property type="term" value="F:hydrolase activity"/>
    <property type="evidence" value="ECO:0007669"/>
    <property type="project" value="InterPro"/>
</dbReference>